<protein>
    <submittedName>
        <fullName evidence="8">DNA-binding transcriptional activator of the SARP family</fullName>
    </submittedName>
</protein>
<evidence type="ECO:0000256" key="2">
    <source>
        <dbReference type="ARBA" id="ARBA00023015"/>
    </source>
</evidence>
<keyword evidence="4" id="KW-0804">Transcription</keyword>
<dbReference type="GO" id="GO:0043531">
    <property type="term" value="F:ADP binding"/>
    <property type="evidence" value="ECO:0007669"/>
    <property type="project" value="InterPro"/>
</dbReference>
<dbReference type="CDD" id="cd15831">
    <property type="entry name" value="BTAD"/>
    <property type="match status" value="1"/>
</dbReference>
<evidence type="ECO:0000256" key="3">
    <source>
        <dbReference type="ARBA" id="ARBA00023125"/>
    </source>
</evidence>
<dbReference type="InterPro" id="IPR016032">
    <property type="entry name" value="Sig_transdc_resp-reg_C-effctor"/>
</dbReference>
<dbReference type="eggNOG" id="COG3629">
    <property type="taxonomic scope" value="Bacteria"/>
</dbReference>
<dbReference type="InterPro" id="IPR001867">
    <property type="entry name" value="OmpR/PhoB-type_DNA-bd"/>
</dbReference>
<dbReference type="PROSITE" id="PS51755">
    <property type="entry name" value="OMPR_PHOB"/>
    <property type="match status" value="1"/>
</dbReference>
<dbReference type="InterPro" id="IPR036388">
    <property type="entry name" value="WH-like_DNA-bd_sf"/>
</dbReference>
<dbReference type="Gene3D" id="1.10.10.10">
    <property type="entry name" value="Winged helix-like DNA-binding domain superfamily/Winged helix DNA-binding domain"/>
    <property type="match status" value="1"/>
</dbReference>
<sequence>MRLTVLGRLRLRADDDTEVAIPRGKAATLLLLLAGHHSRTVTIDRLMQALWGENPPRTAMAGLHNHVWALRSALGHARQGAEDRLQRTADGYQLDLRPGECDLIEFEQLVREGRDAARRGDHERVAGALRLAVALWQGQPSSQGTTASPPVADLLRAWEHARITAHEDCLAAEIELGRHDDVVPELHTLLAEHPLREELAGLLMRALWLGGNRAGALEVYTATRSALIDALGVEPGAELRDLQSRILRGERAPEGGATPPPLSEPPRQLPADTADFTGRDDVLTRIVEGLDPEKTDGAVRVVVVSGQPGAGKTTVAIRAAHRLADRFPGGQLYASLGGGSGSPRSPEDVLADLLRGLGVPDVAIPAGAEQRAASYRTRLARRRVLVVLDDAADMGQVRPLLPGTSGASVLVTSRRRLVGPPGVISLPLAPLTHEEGVLLLTRVIGRERVEAEPEAAGELVDLCGRLPLAIRVVVARLVTRPSWSLARLLAKMRDRRLVLDELAVAELDVRAGFTVSHDALGELERRVFRRFALVGTPDLSPWALAALVDDDACVDQALHNLLESHLVEPASVRAERYTMHDLVRVFASEQGRALDGDPEIEGTAARAAFRRVFDRCRMLIELAHRDLPPPAGWLAPVGPPPSETFQALSPLPQEMAAVVSRDPTAWCAAECETLLDILIRGAELGWYRDALDAAERLSSFLAMKHRRSEIDRVYSAVARAAAGDALVSARAEFGRAHAAAMGGLLGDAAAILTSCAEVFARAGENPALMNTLVLLSFCRMQLGDLAAAEQLARDALDLRALTEDLRCEARALRQLGNVRISAGDPHSAVSPLRRALAVAERIGEADLEAVVLSSLAKALIALGELGAADDVCRRALTLLDELDQPVGHAYVRLSHSRIVEYRGGHREAIGLIEKALRVFTEFADRRGEVEARHRLAVNLLALGQTDQAAELAGSALTLARELGMHRKTEELDRTLAAARAVTTR</sequence>
<dbReference type="SMART" id="SM00862">
    <property type="entry name" value="Trans_reg_C"/>
    <property type="match status" value="1"/>
</dbReference>
<comment type="similarity">
    <text evidence="1">Belongs to the AfsR/DnrI/RedD regulatory family.</text>
</comment>
<evidence type="ECO:0000256" key="1">
    <source>
        <dbReference type="ARBA" id="ARBA00005820"/>
    </source>
</evidence>
<name>I0UY51_9PSEU</name>
<evidence type="ECO:0000313" key="9">
    <source>
        <dbReference type="Proteomes" id="UP000004691"/>
    </source>
</evidence>
<feature type="DNA-binding region" description="OmpR/PhoB-type" evidence="5">
    <location>
        <begin position="1"/>
        <end position="98"/>
    </location>
</feature>
<dbReference type="Gene3D" id="3.40.50.300">
    <property type="entry name" value="P-loop containing nucleotide triphosphate hydrolases"/>
    <property type="match status" value="1"/>
</dbReference>
<dbReference type="OrthoDB" id="3697347at2"/>
<dbReference type="SUPFAM" id="SSF46894">
    <property type="entry name" value="C-terminal effector domain of the bipartite response regulators"/>
    <property type="match status" value="1"/>
</dbReference>
<dbReference type="Proteomes" id="UP000004691">
    <property type="component" value="Unassembled WGS sequence"/>
</dbReference>
<dbReference type="SUPFAM" id="SSF52540">
    <property type="entry name" value="P-loop containing nucleoside triphosphate hydrolases"/>
    <property type="match status" value="1"/>
</dbReference>
<keyword evidence="3 5" id="KW-0238">DNA-binding</keyword>
<dbReference type="eggNOG" id="COG3903">
    <property type="taxonomic scope" value="Bacteria"/>
</dbReference>
<dbReference type="RefSeq" id="WP_006236907.1">
    <property type="nucleotide sequence ID" value="NZ_JH636049.1"/>
</dbReference>
<gene>
    <name evidence="8" type="ORF">SacxiDRAFT_0529</name>
</gene>
<dbReference type="Pfam" id="PF00931">
    <property type="entry name" value="NB-ARC"/>
    <property type="match status" value="1"/>
</dbReference>
<proteinExistence type="inferred from homology"/>
<accession>I0UY51</accession>
<dbReference type="GO" id="GO:0000160">
    <property type="term" value="P:phosphorelay signal transduction system"/>
    <property type="evidence" value="ECO:0007669"/>
    <property type="project" value="InterPro"/>
</dbReference>
<dbReference type="InterPro" id="IPR003593">
    <property type="entry name" value="AAA+_ATPase"/>
</dbReference>
<dbReference type="InterPro" id="IPR002182">
    <property type="entry name" value="NB-ARC"/>
</dbReference>
<keyword evidence="9" id="KW-1185">Reference proteome</keyword>
<dbReference type="SMART" id="SM00382">
    <property type="entry name" value="AAA"/>
    <property type="match status" value="1"/>
</dbReference>
<feature type="region of interest" description="Disordered" evidence="6">
    <location>
        <begin position="250"/>
        <end position="275"/>
    </location>
</feature>
<dbReference type="SUPFAM" id="SSF48452">
    <property type="entry name" value="TPR-like"/>
    <property type="match status" value="3"/>
</dbReference>
<dbReference type="Pfam" id="PF13424">
    <property type="entry name" value="TPR_12"/>
    <property type="match status" value="1"/>
</dbReference>
<dbReference type="InterPro" id="IPR011990">
    <property type="entry name" value="TPR-like_helical_dom_sf"/>
</dbReference>
<feature type="domain" description="OmpR/PhoB-type" evidence="7">
    <location>
        <begin position="1"/>
        <end position="98"/>
    </location>
</feature>
<evidence type="ECO:0000256" key="5">
    <source>
        <dbReference type="PROSITE-ProRule" id="PRU01091"/>
    </source>
</evidence>
<feature type="compositionally biased region" description="Pro residues" evidence="6">
    <location>
        <begin position="258"/>
        <end position="268"/>
    </location>
</feature>
<dbReference type="STRING" id="882086.SacxiDRAFT_0529"/>
<dbReference type="InterPro" id="IPR019734">
    <property type="entry name" value="TPR_rpt"/>
</dbReference>
<dbReference type="GO" id="GO:0003677">
    <property type="term" value="F:DNA binding"/>
    <property type="evidence" value="ECO:0007669"/>
    <property type="project" value="UniProtKB-UniRule"/>
</dbReference>
<evidence type="ECO:0000256" key="4">
    <source>
        <dbReference type="ARBA" id="ARBA00023163"/>
    </source>
</evidence>
<dbReference type="SMART" id="SM00028">
    <property type="entry name" value="TPR"/>
    <property type="match status" value="3"/>
</dbReference>
<dbReference type="InterPro" id="IPR005158">
    <property type="entry name" value="BTAD"/>
</dbReference>
<dbReference type="InterPro" id="IPR051677">
    <property type="entry name" value="AfsR-DnrI-RedD_regulator"/>
</dbReference>
<dbReference type="AlphaFoldDB" id="I0UY51"/>
<dbReference type="PRINTS" id="PR00364">
    <property type="entry name" value="DISEASERSIST"/>
</dbReference>
<dbReference type="Gene3D" id="1.25.40.10">
    <property type="entry name" value="Tetratricopeptide repeat domain"/>
    <property type="match status" value="3"/>
</dbReference>
<dbReference type="EMBL" id="JH636049">
    <property type="protein sequence ID" value="EID52804.1"/>
    <property type="molecule type" value="Genomic_DNA"/>
</dbReference>
<dbReference type="InterPro" id="IPR027417">
    <property type="entry name" value="P-loop_NTPase"/>
</dbReference>
<organism evidence="8 9">
    <name type="scientific">Saccharomonospora xinjiangensis XJ-54</name>
    <dbReference type="NCBI Taxonomy" id="882086"/>
    <lineage>
        <taxon>Bacteria</taxon>
        <taxon>Bacillati</taxon>
        <taxon>Actinomycetota</taxon>
        <taxon>Actinomycetes</taxon>
        <taxon>Pseudonocardiales</taxon>
        <taxon>Pseudonocardiaceae</taxon>
        <taxon>Saccharomonospora</taxon>
    </lineage>
</organism>
<dbReference type="PANTHER" id="PTHR35807:SF1">
    <property type="entry name" value="TRANSCRIPTIONAL REGULATOR REDD"/>
    <property type="match status" value="1"/>
</dbReference>
<dbReference type="HOGENOM" id="CLU_004665_2_0_11"/>
<evidence type="ECO:0000313" key="8">
    <source>
        <dbReference type="EMBL" id="EID52804.1"/>
    </source>
</evidence>
<dbReference type="PANTHER" id="PTHR35807">
    <property type="entry name" value="TRANSCRIPTIONAL REGULATOR REDD-RELATED"/>
    <property type="match status" value="1"/>
</dbReference>
<dbReference type="Pfam" id="PF03704">
    <property type="entry name" value="BTAD"/>
    <property type="match status" value="1"/>
</dbReference>
<evidence type="ECO:0000259" key="7">
    <source>
        <dbReference type="PROSITE" id="PS51755"/>
    </source>
</evidence>
<dbReference type="SMART" id="SM01043">
    <property type="entry name" value="BTAD"/>
    <property type="match status" value="1"/>
</dbReference>
<dbReference type="GO" id="GO:0006355">
    <property type="term" value="P:regulation of DNA-templated transcription"/>
    <property type="evidence" value="ECO:0007669"/>
    <property type="project" value="InterPro"/>
</dbReference>
<reference evidence="8 9" key="1">
    <citation type="submission" date="2012-01" db="EMBL/GenBank/DDBJ databases">
        <title>Improved High-Quality Draft sequence of Saccharomonospora xinjiangensis XJ-54.</title>
        <authorList>
            <consortium name="US DOE Joint Genome Institute"/>
            <person name="Lucas S."/>
            <person name="Han J."/>
            <person name="Lapidus A."/>
            <person name="Cheng J.-F."/>
            <person name="Goodwin L."/>
            <person name="Pitluck S."/>
            <person name="Peters L."/>
            <person name="Mikhailova N."/>
            <person name="Teshima H."/>
            <person name="Detter J.C."/>
            <person name="Han C."/>
            <person name="Tapia R."/>
            <person name="Land M."/>
            <person name="Hauser L."/>
            <person name="Kyrpides N."/>
            <person name="Ivanova N."/>
            <person name="Pagani I."/>
            <person name="Brambilla E.-M."/>
            <person name="Klenk H.-P."/>
            <person name="Woyke T."/>
        </authorList>
    </citation>
    <scope>NUCLEOTIDE SEQUENCE [LARGE SCALE GENOMIC DNA]</scope>
    <source>
        <strain evidence="8 9">XJ-54</strain>
    </source>
</reference>
<evidence type="ECO:0000256" key="6">
    <source>
        <dbReference type="SAM" id="MobiDB-lite"/>
    </source>
</evidence>
<keyword evidence="2" id="KW-0805">Transcription regulation</keyword>